<dbReference type="Proteomes" id="UP001149165">
    <property type="component" value="Unassembled WGS sequence"/>
</dbReference>
<evidence type="ECO:0000256" key="1">
    <source>
        <dbReference type="ARBA" id="ARBA00012513"/>
    </source>
</evidence>
<comment type="catalytic activity">
    <reaction evidence="7">
        <text>L-threonyl-[protein] + ATP = O-phospho-L-threonyl-[protein] + ADP + H(+)</text>
        <dbReference type="Rhea" id="RHEA:46608"/>
        <dbReference type="Rhea" id="RHEA-COMP:11060"/>
        <dbReference type="Rhea" id="RHEA-COMP:11605"/>
        <dbReference type="ChEBI" id="CHEBI:15378"/>
        <dbReference type="ChEBI" id="CHEBI:30013"/>
        <dbReference type="ChEBI" id="CHEBI:30616"/>
        <dbReference type="ChEBI" id="CHEBI:61977"/>
        <dbReference type="ChEBI" id="CHEBI:456216"/>
        <dbReference type="EC" id="2.7.11.1"/>
    </reaction>
</comment>
<dbReference type="InterPro" id="IPR008271">
    <property type="entry name" value="Ser/Thr_kinase_AS"/>
</dbReference>
<evidence type="ECO:0000256" key="2">
    <source>
        <dbReference type="ARBA" id="ARBA00022527"/>
    </source>
</evidence>
<dbReference type="GO" id="GO:0005634">
    <property type="term" value="C:nucleus"/>
    <property type="evidence" value="ECO:0007669"/>
    <property type="project" value="TreeGrafter"/>
</dbReference>
<dbReference type="SUPFAM" id="SSF56112">
    <property type="entry name" value="Protein kinase-like (PK-like)"/>
    <property type="match status" value="1"/>
</dbReference>
<dbReference type="SMART" id="SM00220">
    <property type="entry name" value="S_TKc"/>
    <property type="match status" value="1"/>
</dbReference>
<dbReference type="InterPro" id="IPR011009">
    <property type="entry name" value="Kinase-like_dom_sf"/>
</dbReference>
<dbReference type="GO" id="GO:0005737">
    <property type="term" value="C:cytoplasm"/>
    <property type="evidence" value="ECO:0007669"/>
    <property type="project" value="TreeGrafter"/>
</dbReference>
<dbReference type="GO" id="GO:0000245">
    <property type="term" value="P:spliceosomal complex assembly"/>
    <property type="evidence" value="ECO:0007669"/>
    <property type="project" value="TreeGrafter"/>
</dbReference>
<evidence type="ECO:0000256" key="7">
    <source>
        <dbReference type="ARBA" id="ARBA00047899"/>
    </source>
</evidence>
<dbReference type="GO" id="GO:0050684">
    <property type="term" value="P:regulation of mRNA processing"/>
    <property type="evidence" value="ECO:0007669"/>
    <property type="project" value="TreeGrafter"/>
</dbReference>
<evidence type="ECO:0000256" key="3">
    <source>
        <dbReference type="ARBA" id="ARBA00022679"/>
    </source>
</evidence>
<dbReference type="PANTHER" id="PTHR47634">
    <property type="entry name" value="PROTEIN KINASE DOMAIN-CONTAINING PROTEIN-RELATED"/>
    <property type="match status" value="1"/>
</dbReference>
<keyword evidence="4" id="KW-0547">Nucleotide-binding</keyword>
<evidence type="ECO:0000256" key="4">
    <source>
        <dbReference type="ARBA" id="ARBA00022741"/>
    </source>
</evidence>
<evidence type="ECO:0000256" key="8">
    <source>
        <dbReference type="ARBA" id="ARBA00048679"/>
    </source>
</evidence>
<dbReference type="GO" id="GO:0004674">
    <property type="term" value="F:protein serine/threonine kinase activity"/>
    <property type="evidence" value="ECO:0007669"/>
    <property type="project" value="UniProtKB-KW"/>
</dbReference>
<dbReference type="Gene3D" id="3.30.200.20">
    <property type="entry name" value="Phosphorylase Kinase, domain 1"/>
    <property type="match status" value="1"/>
</dbReference>
<feature type="domain" description="Protein kinase" evidence="9">
    <location>
        <begin position="64"/>
        <end position="405"/>
    </location>
</feature>
<dbReference type="InterPro" id="IPR000719">
    <property type="entry name" value="Prot_kinase_dom"/>
</dbReference>
<keyword evidence="5 10" id="KW-0418">Kinase</keyword>
<keyword evidence="11" id="KW-1185">Reference proteome</keyword>
<dbReference type="Gene3D" id="1.10.510.10">
    <property type="entry name" value="Transferase(Phosphotransferase) domain 1"/>
    <property type="match status" value="1"/>
</dbReference>
<proteinExistence type="predicted"/>
<dbReference type="PROSITE" id="PS00108">
    <property type="entry name" value="PROTEIN_KINASE_ST"/>
    <property type="match status" value="1"/>
</dbReference>
<dbReference type="OrthoDB" id="5979581at2759"/>
<evidence type="ECO:0000259" key="9">
    <source>
        <dbReference type="PROSITE" id="PS50011"/>
    </source>
</evidence>
<evidence type="ECO:0000313" key="10">
    <source>
        <dbReference type="EMBL" id="KAJ5087456.1"/>
    </source>
</evidence>
<dbReference type="EMBL" id="JAPQKH010000007">
    <property type="protein sequence ID" value="KAJ5087456.1"/>
    <property type="molecule type" value="Genomic_DNA"/>
</dbReference>
<dbReference type="PANTHER" id="PTHR47634:SF9">
    <property type="entry name" value="PROTEIN KINASE DOMAIN-CONTAINING PROTEIN-RELATED"/>
    <property type="match status" value="1"/>
</dbReference>
<evidence type="ECO:0000256" key="5">
    <source>
        <dbReference type="ARBA" id="ARBA00022777"/>
    </source>
</evidence>
<name>A0A9W9ET46_9EURO</name>
<accession>A0A9W9ET46</accession>
<dbReference type="PROSITE" id="PS50011">
    <property type="entry name" value="PROTEIN_KINASE_DOM"/>
    <property type="match status" value="1"/>
</dbReference>
<dbReference type="AlphaFoldDB" id="A0A9W9ET46"/>
<keyword evidence="3" id="KW-0808">Transferase</keyword>
<sequence>MRHFLKIGAFLWEYDRPDWPILSFPTSGFLTVDPSTTLEEEKERHFSEGVYCPVNIGDVLNEHYQVVGKLGFGRESTCWLARDIKKWRYVTLKIFIRGKENQTREVETYELLRQHSNHPGQGFIREILGKFKIPRPDQDSHICLVHKPLLASLYDVLCMTGSQPGRNIVKRVIWETLSALDYLHRECKLVHTDIKPDNIMYEIDDDYILEKFVRDELDEPSPRKIVDGHPVYCSRLFDPPKSCGKSFLCDFGRAVSGEEERNENCQPVVSRSPEALLAVNWSYPVDIWNVGVMTWLLLEGNSLFTCKHPTTGQFSSAAHLGQISGILGPPPLDLLKRGECANLWYDEEGNLKDKEITIVPRNLENDEAQLEGEEKKEFLFFMRCMIQWRPEDRKTTAELLEHTWLNFHS</sequence>
<protein>
    <recommendedName>
        <fullName evidence="1">non-specific serine/threonine protein kinase</fullName>
        <ecNumber evidence="1">2.7.11.1</ecNumber>
    </recommendedName>
</protein>
<reference evidence="10" key="2">
    <citation type="journal article" date="2023" name="IMA Fungus">
        <title>Comparative genomic study of the Penicillium genus elucidates a diverse pangenome and 15 lateral gene transfer events.</title>
        <authorList>
            <person name="Petersen C."/>
            <person name="Sorensen T."/>
            <person name="Nielsen M.R."/>
            <person name="Sondergaard T.E."/>
            <person name="Sorensen J.L."/>
            <person name="Fitzpatrick D.A."/>
            <person name="Frisvad J.C."/>
            <person name="Nielsen K.L."/>
        </authorList>
    </citation>
    <scope>NUCLEOTIDE SEQUENCE</scope>
    <source>
        <strain evidence="10">IBT 30069</strain>
    </source>
</reference>
<comment type="caution">
    <text evidence="10">The sequence shown here is derived from an EMBL/GenBank/DDBJ whole genome shotgun (WGS) entry which is preliminary data.</text>
</comment>
<dbReference type="InterPro" id="IPR051334">
    <property type="entry name" value="SRPK"/>
</dbReference>
<dbReference type="Pfam" id="PF00069">
    <property type="entry name" value="Pkinase"/>
    <property type="match status" value="2"/>
</dbReference>
<comment type="catalytic activity">
    <reaction evidence="8">
        <text>L-seryl-[protein] + ATP = O-phospho-L-seryl-[protein] + ADP + H(+)</text>
        <dbReference type="Rhea" id="RHEA:17989"/>
        <dbReference type="Rhea" id="RHEA-COMP:9863"/>
        <dbReference type="Rhea" id="RHEA-COMP:11604"/>
        <dbReference type="ChEBI" id="CHEBI:15378"/>
        <dbReference type="ChEBI" id="CHEBI:29999"/>
        <dbReference type="ChEBI" id="CHEBI:30616"/>
        <dbReference type="ChEBI" id="CHEBI:83421"/>
        <dbReference type="ChEBI" id="CHEBI:456216"/>
        <dbReference type="EC" id="2.7.11.1"/>
    </reaction>
</comment>
<reference evidence="10" key="1">
    <citation type="submission" date="2022-11" db="EMBL/GenBank/DDBJ databases">
        <authorList>
            <person name="Petersen C."/>
        </authorList>
    </citation>
    <scope>NUCLEOTIDE SEQUENCE</scope>
    <source>
        <strain evidence="10">IBT 30069</strain>
    </source>
</reference>
<organism evidence="10 11">
    <name type="scientific">Penicillium angulare</name>
    <dbReference type="NCBI Taxonomy" id="116970"/>
    <lineage>
        <taxon>Eukaryota</taxon>
        <taxon>Fungi</taxon>
        <taxon>Dikarya</taxon>
        <taxon>Ascomycota</taxon>
        <taxon>Pezizomycotina</taxon>
        <taxon>Eurotiomycetes</taxon>
        <taxon>Eurotiomycetidae</taxon>
        <taxon>Eurotiales</taxon>
        <taxon>Aspergillaceae</taxon>
        <taxon>Penicillium</taxon>
    </lineage>
</organism>
<dbReference type="EC" id="2.7.11.1" evidence="1"/>
<evidence type="ECO:0000256" key="6">
    <source>
        <dbReference type="ARBA" id="ARBA00022840"/>
    </source>
</evidence>
<evidence type="ECO:0000313" key="11">
    <source>
        <dbReference type="Proteomes" id="UP001149165"/>
    </source>
</evidence>
<dbReference type="GO" id="GO:0005524">
    <property type="term" value="F:ATP binding"/>
    <property type="evidence" value="ECO:0007669"/>
    <property type="project" value="UniProtKB-KW"/>
</dbReference>
<keyword evidence="6" id="KW-0067">ATP-binding</keyword>
<gene>
    <name evidence="10" type="ORF">N7456_011072</name>
</gene>
<keyword evidence="2" id="KW-0723">Serine/threonine-protein kinase</keyword>